<dbReference type="Proteomes" id="UP000515908">
    <property type="component" value="Chromosome 04"/>
</dbReference>
<accession>A0A7G2C747</accession>
<evidence type="ECO:0000313" key="2">
    <source>
        <dbReference type="Proteomes" id="UP000515908"/>
    </source>
</evidence>
<evidence type="ECO:0000313" key="1">
    <source>
        <dbReference type="EMBL" id="CAD2214861.1"/>
    </source>
</evidence>
<reference evidence="1 2" key="1">
    <citation type="submission" date="2020-08" db="EMBL/GenBank/DDBJ databases">
        <authorList>
            <person name="Newling K."/>
            <person name="Davey J."/>
            <person name="Forrester S."/>
        </authorList>
    </citation>
    <scope>NUCLEOTIDE SEQUENCE [LARGE SCALE GENOMIC DNA]</scope>
    <source>
        <strain evidence="2">Crithidia deanei Carvalho (ATCC PRA-265)</strain>
    </source>
</reference>
<organism evidence="1 2">
    <name type="scientific">Angomonas deanei</name>
    <dbReference type="NCBI Taxonomy" id="59799"/>
    <lineage>
        <taxon>Eukaryota</taxon>
        <taxon>Discoba</taxon>
        <taxon>Euglenozoa</taxon>
        <taxon>Kinetoplastea</taxon>
        <taxon>Metakinetoplastina</taxon>
        <taxon>Trypanosomatida</taxon>
        <taxon>Trypanosomatidae</taxon>
        <taxon>Strigomonadinae</taxon>
        <taxon>Angomonas</taxon>
    </lineage>
</organism>
<sequence length="95" mass="10415">MVSQFYNGITTNLITGRCTIPLSNGITAVVNDCIELDLELRGTDGGAKKEASYQSDDVEKLKSILKRVYLTLFPIPIDSGWCDCGMIHGEENGME</sequence>
<protein>
    <submittedName>
        <fullName evidence="1">Uncharacterized protein</fullName>
    </submittedName>
</protein>
<dbReference type="AlphaFoldDB" id="A0A7G2C747"/>
<dbReference type="VEuPathDB" id="TriTrypDB:ADEAN_000231400"/>
<proteinExistence type="predicted"/>
<name>A0A7G2C747_9TRYP</name>
<gene>
    <name evidence="1" type="ORF">ADEAN_000231400</name>
</gene>
<keyword evidence="2" id="KW-1185">Reference proteome</keyword>
<dbReference type="EMBL" id="LR877148">
    <property type="protein sequence ID" value="CAD2214861.1"/>
    <property type="molecule type" value="Genomic_DNA"/>
</dbReference>